<reference evidence="3" key="2">
    <citation type="submission" date="2020-01" db="EMBL/GenBank/DDBJ databases">
        <authorList>
            <person name="Campanaro S."/>
        </authorList>
    </citation>
    <scope>NUCLEOTIDE SEQUENCE</scope>
    <source>
        <strain evidence="3">AS01afH2WH_6</strain>
    </source>
</reference>
<evidence type="ECO:0000256" key="1">
    <source>
        <dbReference type="ARBA" id="ARBA00023125"/>
    </source>
</evidence>
<dbReference type="SUPFAM" id="SSF46955">
    <property type="entry name" value="Putative DNA-binding domain"/>
    <property type="match status" value="1"/>
</dbReference>
<reference evidence="3" key="1">
    <citation type="journal article" date="2020" name="Biotechnol. Biofuels">
        <title>New insights from the biogas microbiome by comprehensive genome-resolved metagenomics of nearly 1600 species originating from multiple anaerobic digesters.</title>
        <authorList>
            <person name="Campanaro S."/>
            <person name="Treu L."/>
            <person name="Rodriguez-R L.M."/>
            <person name="Kovalovszki A."/>
            <person name="Ziels R.M."/>
            <person name="Maus I."/>
            <person name="Zhu X."/>
            <person name="Kougias P.G."/>
            <person name="Basile A."/>
            <person name="Luo G."/>
            <person name="Schluter A."/>
            <person name="Konstantinidis K.T."/>
            <person name="Angelidaki I."/>
        </authorList>
    </citation>
    <scope>NUCLEOTIDE SEQUENCE</scope>
    <source>
        <strain evidence="3">AS01afH2WH_6</strain>
    </source>
</reference>
<dbReference type="AlphaFoldDB" id="A0A971CY62"/>
<keyword evidence="1" id="KW-0238">DNA-binding</keyword>
<dbReference type="PANTHER" id="PTHR30204">
    <property type="entry name" value="REDOX-CYCLING DRUG-SENSING TRANSCRIPTIONAL ACTIVATOR SOXR"/>
    <property type="match status" value="1"/>
</dbReference>
<dbReference type="GO" id="GO:0003677">
    <property type="term" value="F:DNA binding"/>
    <property type="evidence" value="ECO:0007669"/>
    <property type="project" value="UniProtKB-KW"/>
</dbReference>
<dbReference type="Gene3D" id="1.10.1660.10">
    <property type="match status" value="1"/>
</dbReference>
<evidence type="ECO:0000313" key="3">
    <source>
        <dbReference type="EMBL" id="NLT78962.1"/>
    </source>
</evidence>
<sequence>MEYAIGRAAKAASMTASTLRYYEQEGLIVAKRHENGRRYFEQEDVNWLKFIHHMRSTDMPIADLARYVKLRRQKVEGSQRELLLIMKKHERHLIEKMAHYQSNLDLVRYKISMYEHELKDRDADLFELFKERRCATGAEGTDAGVADGVLAGEGGEPSIRGGRTLKR</sequence>
<evidence type="ECO:0000259" key="2">
    <source>
        <dbReference type="PROSITE" id="PS50937"/>
    </source>
</evidence>
<dbReference type="EMBL" id="JAAXZR010000007">
    <property type="protein sequence ID" value="NLT78962.1"/>
    <property type="molecule type" value="Genomic_DNA"/>
</dbReference>
<dbReference type="InterPro" id="IPR009061">
    <property type="entry name" value="DNA-bd_dom_put_sf"/>
</dbReference>
<dbReference type="PRINTS" id="PR00040">
    <property type="entry name" value="HTHMERR"/>
</dbReference>
<dbReference type="PROSITE" id="PS50937">
    <property type="entry name" value="HTH_MERR_2"/>
    <property type="match status" value="1"/>
</dbReference>
<dbReference type="PANTHER" id="PTHR30204:SF98">
    <property type="entry name" value="HTH-TYPE TRANSCRIPTIONAL REGULATOR ADHR"/>
    <property type="match status" value="1"/>
</dbReference>
<gene>
    <name evidence="3" type="ORF">GXW98_01570</name>
</gene>
<name>A0A971CY62_9BIFI</name>
<dbReference type="Pfam" id="PF13411">
    <property type="entry name" value="MerR_1"/>
    <property type="match status" value="1"/>
</dbReference>
<comment type="caution">
    <text evidence="3">The sequence shown here is derived from an EMBL/GenBank/DDBJ whole genome shotgun (WGS) entry which is preliminary data.</text>
</comment>
<dbReference type="CDD" id="cd01109">
    <property type="entry name" value="HTH_YyaN"/>
    <property type="match status" value="1"/>
</dbReference>
<accession>A0A971CY62</accession>
<organism evidence="3 4">
    <name type="scientific">Bifidobacterium crudilactis</name>
    <dbReference type="NCBI Taxonomy" id="327277"/>
    <lineage>
        <taxon>Bacteria</taxon>
        <taxon>Bacillati</taxon>
        <taxon>Actinomycetota</taxon>
        <taxon>Actinomycetes</taxon>
        <taxon>Bifidobacteriales</taxon>
        <taxon>Bifidobacteriaceae</taxon>
        <taxon>Bifidobacterium</taxon>
    </lineage>
</organism>
<dbReference type="SMART" id="SM00422">
    <property type="entry name" value="HTH_MERR"/>
    <property type="match status" value="1"/>
</dbReference>
<dbReference type="InterPro" id="IPR000551">
    <property type="entry name" value="MerR-type_HTH_dom"/>
</dbReference>
<dbReference type="InterPro" id="IPR047057">
    <property type="entry name" value="MerR_fam"/>
</dbReference>
<protein>
    <submittedName>
        <fullName evidence="3">MerR family transcriptional regulator</fullName>
    </submittedName>
</protein>
<proteinExistence type="predicted"/>
<dbReference type="RefSeq" id="WP_273172451.1">
    <property type="nucleotide sequence ID" value="NZ_JAAXZR010000007.1"/>
</dbReference>
<dbReference type="Proteomes" id="UP000767327">
    <property type="component" value="Unassembled WGS sequence"/>
</dbReference>
<feature type="domain" description="HTH merR-type" evidence="2">
    <location>
        <begin position="1"/>
        <end position="70"/>
    </location>
</feature>
<dbReference type="GO" id="GO:0003700">
    <property type="term" value="F:DNA-binding transcription factor activity"/>
    <property type="evidence" value="ECO:0007669"/>
    <property type="project" value="InterPro"/>
</dbReference>
<evidence type="ECO:0000313" key="4">
    <source>
        <dbReference type="Proteomes" id="UP000767327"/>
    </source>
</evidence>